<dbReference type="InterPro" id="IPR006115">
    <property type="entry name" value="6PGDH_NADP-bd"/>
</dbReference>
<dbReference type="InterPro" id="IPR048666">
    <property type="entry name" value="RedAm-like_C"/>
</dbReference>
<evidence type="ECO:0000313" key="6">
    <source>
        <dbReference type="Proteomes" id="UP000002212"/>
    </source>
</evidence>
<dbReference type="Pfam" id="PF21761">
    <property type="entry name" value="RedAm-like_C"/>
    <property type="match status" value="1"/>
</dbReference>
<name>C1B6H1_RHOOB</name>
<evidence type="ECO:0000259" key="3">
    <source>
        <dbReference type="Pfam" id="PF03446"/>
    </source>
</evidence>
<proteinExistence type="inferred from homology"/>
<accession>C1B6H1</accession>
<dbReference type="EMBL" id="AP011115">
    <property type="protein sequence ID" value="BAH51274.1"/>
    <property type="molecule type" value="Genomic_DNA"/>
</dbReference>
<dbReference type="SUPFAM" id="SSF51735">
    <property type="entry name" value="NAD(P)-binding Rossmann-fold domains"/>
    <property type="match status" value="1"/>
</dbReference>
<dbReference type="HOGENOM" id="CLU_035117_2_0_11"/>
<feature type="domain" description="6-phosphogluconate dehydrogenase NADP-binding" evidence="3">
    <location>
        <begin position="15"/>
        <end position="169"/>
    </location>
</feature>
<reference evidence="5 6" key="1">
    <citation type="submission" date="2009-03" db="EMBL/GenBank/DDBJ databases">
        <title>Comparison of the complete genome sequences of Rhodococcus erythropolis PR4 and Rhodococcus opacus B4.</title>
        <authorList>
            <person name="Takarada H."/>
            <person name="Sekine M."/>
            <person name="Hosoyama A."/>
            <person name="Yamada R."/>
            <person name="Fujisawa T."/>
            <person name="Omata S."/>
            <person name="Shimizu A."/>
            <person name="Tsukatani N."/>
            <person name="Tanikawa S."/>
            <person name="Fujita N."/>
            <person name="Harayama S."/>
        </authorList>
    </citation>
    <scope>NUCLEOTIDE SEQUENCE [LARGE SCALE GENOMIC DNA]</scope>
    <source>
        <strain evidence="5 6">B4</strain>
    </source>
</reference>
<comment type="similarity">
    <text evidence="1">Belongs to the HIBADH-related family.</text>
</comment>
<dbReference type="InterPro" id="IPR013328">
    <property type="entry name" value="6PGD_dom2"/>
</dbReference>
<dbReference type="Gene3D" id="1.10.1040.10">
    <property type="entry name" value="N-(1-d-carboxylethyl)-l-norvaline Dehydrogenase, domain 2"/>
    <property type="match status" value="1"/>
</dbReference>
<dbReference type="PANTHER" id="PTHR43580:SF2">
    <property type="entry name" value="CYTOKINE-LIKE NUCLEAR FACTOR N-PAC"/>
    <property type="match status" value="1"/>
</dbReference>
<dbReference type="InterPro" id="IPR051265">
    <property type="entry name" value="HIBADH-related_NP60_sf"/>
</dbReference>
<organism evidence="5 6">
    <name type="scientific">Rhodococcus opacus (strain B4)</name>
    <dbReference type="NCBI Taxonomy" id="632772"/>
    <lineage>
        <taxon>Bacteria</taxon>
        <taxon>Bacillati</taxon>
        <taxon>Actinomycetota</taxon>
        <taxon>Actinomycetes</taxon>
        <taxon>Mycobacteriales</taxon>
        <taxon>Nocardiaceae</taxon>
        <taxon>Rhodococcus</taxon>
    </lineage>
</organism>
<keyword evidence="2" id="KW-0560">Oxidoreductase</keyword>
<dbReference type="Pfam" id="PF03446">
    <property type="entry name" value="NAD_binding_2"/>
    <property type="match status" value="1"/>
</dbReference>
<dbReference type="KEGG" id="rop:ROP_30270"/>
<sequence>MNTRSDVTGTNQLDLAVIGCGNMGSAIARVALEKQYSVAVWNRSPERAVRLVDAGATVLTEVSQAFQNADLTIVCVSTTDDVRALLAQIDPTRVAGAILNLTSGLPDEANELAAWAAEHGVPYLDGAILCFPEQIGSAEARILVAGPEQLWTAHSDIVRALAGGAFHVGTVHGAANVMDAGLVGAFYMSSMVAFIEATRYMGNAGVSTDALRSLLPHTLDQFSEEIHDILNRVDTGTFATERATLTVYQEAGQTFLDTMAPHGPATMIRATTGVFDRAVAAGLANEDLAAIVKLSAE</sequence>
<gene>
    <name evidence="5" type="ordered locus">ROP_30270</name>
</gene>
<dbReference type="AlphaFoldDB" id="C1B6H1"/>
<evidence type="ECO:0000256" key="1">
    <source>
        <dbReference type="ARBA" id="ARBA00009080"/>
    </source>
</evidence>
<dbReference type="GO" id="GO:0016491">
    <property type="term" value="F:oxidoreductase activity"/>
    <property type="evidence" value="ECO:0007669"/>
    <property type="project" value="UniProtKB-KW"/>
</dbReference>
<protein>
    <submittedName>
        <fullName evidence="5">Uncharacterized protein</fullName>
    </submittedName>
</protein>
<dbReference type="InterPro" id="IPR015815">
    <property type="entry name" value="HIBADH-related"/>
</dbReference>
<dbReference type="Proteomes" id="UP000002212">
    <property type="component" value="Chromosome"/>
</dbReference>
<dbReference type="InterPro" id="IPR036291">
    <property type="entry name" value="NAD(P)-bd_dom_sf"/>
</dbReference>
<evidence type="ECO:0000313" key="5">
    <source>
        <dbReference type="EMBL" id="BAH51274.1"/>
    </source>
</evidence>
<dbReference type="PATRIC" id="fig|632772.20.peg.3167"/>
<dbReference type="GO" id="GO:0050661">
    <property type="term" value="F:NADP binding"/>
    <property type="evidence" value="ECO:0007669"/>
    <property type="project" value="InterPro"/>
</dbReference>
<evidence type="ECO:0000256" key="2">
    <source>
        <dbReference type="ARBA" id="ARBA00023002"/>
    </source>
</evidence>
<dbReference type="PIRSF" id="PIRSF000103">
    <property type="entry name" value="HIBADH"/>
    <property type="match status" value="1"/>
</dbReference>
<dbReference type="STRING" id="632772.ROP_30270"/>
<dbReference type="Gene3D" id="3.40.50.720">
    <property type="entry name" value="NAD(P)-binding Rossmann-like Domain"/>
    <property type="match status" value="1"/>
</dbReference>
<evidence type="ECO:0000259" key="4">
    <source>
        <dbReference type="Pfam" id="PF21761"/>
    </source>
</evidence>
<feature type="domain" description="NADPH-dependent reductive aminase-like C-terminal" evidence="4">
    <location>
        <begin position="172"/>
        <end position="294"/>
    </location>
</feature>
<dbReference type="PANTHER" id="PTHR43580">
    <property type="entry name" value="OXIDOREDUCTASE GLYR1-RELATED"/>
    <property type="match status" value="1"/>
</dbReference>